<dbReference type="AlphaFoldDB" id="A0A540L2G0"/>
<comment type="caution">
    <text evidence="2">The sequence shown here is derived from an EMBL/GenBank/DDBJ whole genome shotgun (WGS) entry which is preliminary data.</text>
</comment>
<protein>
    <submittedName>
        <fullName evidence="2">Uncharacterized protein</fullName>
    </submittedName>
</protein>
<dbReference type="Proteomes" id="UP000315295">
    <property type="component" value="Unassembled WGS sequence"/>
</dbReference>
<keyword evidence="3" id="KW-1185">Reference proteome</keyword>
<dbReference type="EMBL" id="VIEB01000799">
    <property type="protein sequence ID" value="TQD80648.1"/>
    <property type="molecule type" value="Genomic_DNA"/>
</dbReference>
<name>A0A540L2G0_MALBA</name>
<gene>
    <name evidence="2" type="ORF">C1H46_033827</name>
</gene>
<proteinExistence type="predicted"/>
<feature type="region of interest" description="Disordered" evidence="1">
    <location>
        <begin position="35"/>
        <end position="64"/>
    </location>
</feature>
<accession>A0A540L2G0</accession>
<evidence type="ECO:0000313" key="3">
    <source>
        <dbReference type="Proteomes" id="UP000315295"/>
    </source>
</evidence>
<reference evidence="2 3" key="1">
    <citation type="journal article" date="2019" name="G3 (Bethesda)">
        <title>Sequencing of a Wild Apple (Malus baccata) Genome Unravels the Differences Between Cultivated and Wild Apple Species Regarding Disease Resistance and Cold Tolerance.</title>
        <authorList>
            <person name="Chen X."/>
        </authorList>
    </citation>
    <scope>NUCLEOTIDE SEQUENCE [LARGE SCALE GENOMIC DNA]</scope>
    <source>
        <strain evidence="3">cv. Shandingzi</strain>
        <tissue evidence="2">Leaves</tissue>
    </source>
</reference>
<organism evidence="2 3">
    <name type="scientific">Malus baccata</name>
    <name type="common">Siberian crab apple</name>
    <name type="synonym">Pyrus baccata</name>
    <dbReference type="NCBI Taxonomy" id="106549"/>
    <lineage>
        <taxon>Eukaryota</taxon>
        <taxon>Viridiplantae</taxon>
        <taxon>Streptophyta</taxon>
        <taxon>Embryophyta</taxon>
        <taxon>Tracheophyta</taxon>
        <taxon>Spermatophyta</taxon>
        <taxon>Magnoliopsida</taxon>
        <taxon>eudicotyledons</taxon>
        <taxon>Gunneridae</taxon>
        <taxon>Pentapetalae</taxon>
        <taxon>rosids</taxon>
        <taxon>fabids</taxon>
        <taxon>Rosales</taxon>
        <taxon>Rosaceae</taxon>
        <taxon>Amygdaloideae</taxon>
        <taxon>Maleae</taxon>
        <taxon>Malus</taxon>
    </lineage>
</organism>
<evidence type="ECO:0000256" key="1">
    <source>
        <dbReference type="SAM" id="MobiDB-lite"/>
    </source>
</evidence>
<evidence type="ECO:0000313" key="2">
    <source>
        <dbReference type="EMBL" id="TQD80648.1"/>
    </source>
</evidence>
<sequence length="150" mass="16784">MDESGESLEDVAHACTSLVGSLVYTYVVEVGQGRSNLQKPEEKRPPPRRRPRAVQPMTGHGIGKTLQENAISNGQVFEIEGTTKPHSGGAAHDPVRINLTRRRLTLSIGSGRNWNSEIKVWSFKAMSSAVWEEGERVRPEREKGRRRRVL</sequence>